<dbReference type="Gene3D" id="3.60.110.10">
    <property type="entry name" value="Carbon-nitrogen hydrolase"/>
    <property type="match status" value="1"/>
</dbReference>
<dbReference type="InterPro" id="IPR022310">
    <property type="entry name" value="NAD/GMP_synthase"/>
</dbReference>
<dbReference type="NCBIfam" id="NF010588">
    <property type="entry name" value="PRK13981.1"/>
    <property type="match status" value="1"/>
</dbReference>
<dbReference type="SUPFAM" id="SSF52402">
    <property type="entry name" value="Adenine nucleotide alpha hydrolases-like"/>
    <property type="match status" value="1"/>
</dbReference>
<reference evidence="12 13" key="1">
    <citation type="submission" date="2024-02" db="EMBL/GenBank/DDBJ databases">
        <title>Microbulbifer aestuariivivens NBRC 112533.</title>
        <authorList>
            <person name="Ichikawa N."/>
            <person name="Katano-Makiyama Y."/>
            <person name="Hidaka K."/>
        </authorList>
    </citation>
    <scope>NUCLEOTIDE SEQUENCE [LARGE SCALE GENOMIC DNA]</scope>
    <source>
        <strain evidence="12 13">NBRC 112533</strain>
    </source>
</reference>
<dbReference type="PROSITE" id="PS00920">
    <property type="entry name" value="NITRIL_CHT_1"/>
    <property type="match status" value="1"/>
</dbReference>
<evidence type="ECO:0000256" key="3">
    <source>
        <dbReference type="ARBA" id="ARBA00022598"/>
    </source>
</evidence>
<comment type="pathway">
    <text evidence="1 7 8">Cofactor biosynthesis; NAD(+) biosynthesis; NAD(+) from deamido-NAD(+) (L-Gln route): step 1/1.</text>
</comment>
<evidence type="ECO:0000256" key="1">
    <source>
        <dbReference type="ARBA" id="ARBA00005188"/>
    </source>
</evidence>
<feature type="binding site" evidence="7">
    <location>
        <position position="174"/>
    </location>
    <ligand>
        <name>L-glutamine</name>
        <dbReference type="ChEBI" id="CHEBI:58359"/>
    </ligand>
</feature>
<dbReference type="PANTHER" id="PTHR23090:SF9">
    <property type="entry name" value="GLUTAMINE-DEPENDENT NAD(+) SYNTHETASE"/>
    <property type="match status" value="1"/>
</dbReference>
<dbReference type="PANTHER" id="PTHR23090">
    <property type="entry name" value="NH 3 /GLUTAMINE-DEPENDENT NAD + SYNTHETASE"/>
    <property type="match status" value="1"/>
</dbReference>
<dbReference type="InterPro" id="IPR000132">
    <property type="entry name" value="Nitrilase/CN_hydratase_CS"/>
</dbReference>
<dbReference type="PIRSF" id="PIRSF006630">
    <property type="entry name" value="NADS_GAT"/>
    <property type="match status" value="1"/>
</dbReference>
<name>A0ABP9WS60_9GAMM</name>
<sequence length="542" mass="59013">MSTLQLVLAQINSLVGDIPGNTERVIDTAREARRQHGADLVVFPELTLCGYPPEDLLLRPSMQRRIDAALEQLKAAALPCSVLIGYPKVVAGQLFNMAGLLVDGELVAEYAKQKLPNYQVFDELRYFAPGDKPCVVDIHGIPTAITICEDIWHPQPVAQAAAAGAKLMLNINASPFHRGKSRERLELLGEQARAGNMPIIYTNWVGGQDELVFDGGSFAVDSQGTLAVRAPEFTEKLLPLTVEEAGGVVALRPGETAPAQQDLASVYQALVLGVRDYVNKNGFSGVVLGLSGGIDSALTLAIAVDALGSERVEAVMMPFRYTSELSRNDAADQAQRLGVHYRVISIEPIFDSFMAALASEFEGTARDTTEENLQARSRGVLLMAISNKKGSMVLTTGNKSEMAVGYATLYGDMVGGFNALKDVPKTLVFALARYRNTLSEVIPETVITRPPSAELAPDQVDSDSLPDYDELDRILELYVDQDMSAAAIIAEGFAREVVERVVRLVDRNEYKRRQSAVGVRISRRGFGRDRRYPITNGWKAGE</sequence>
<dbReference type="Gene3D" id="3.40.50.620">
    <property type="entry name" value="HUPs"/>
    <property type="match status" value="1"/>
</dbReference>
<evidence type="ECO:0000256" key="8">
    <source>
        <dbReference type="PIRNR" id="PIRNR006630"/>
    </source>
</evidence>
<feature type="binding site" evidence="7">
    <location>
        <position position="511"/>
    </location>
    <ligand>
        <name>deamido-NAD(+)</name>
        <dbReference type="ChEBI" id="CHEBI:58437"/>
        <note>ligand shared between two neighboring subunits</note>
    </ligand>
</feature>
<dbReference type="Pfam" id="PF00795">
    <property type="entry name" value="CN_hydrolase"/>
    <property type="match status" value="1"/>
</dbReference>
<comment type="similarity">
    <text evidence="2 7 8">In the C-terminal section; belongs to the NAD synthetase family.</text>
</comment>
<protein>
    <recommendedName>
        <fullName evidence="7 8">Glutamine-dependent NAD(+) synthetase</fullName>
        <ecNumber evidence="7 8">6.3.5.1</ecNumber>
    </recommendedName>
    <alternativeName>
        <fullName evidence="7 8">NAD(+) synthase [glutamine-hydrolyzing]</fullName>
    </alternativeName>
</protein>
<dbReference type="EC" id="6.3.5.1" evidence="7 8"/>
<gene>
    <name evidence="7 12" type="primary">nadE</name>
    <name evidence="12" type="ORF">Maes01_01615</name>
</gene>
<feature type="binding site" evidence="7">
    <location>
        <begin position="289"/>
        <end position="296"/>
    </location>
    <ligand>
        <name>ATP</name>
        <dbReference type="ChEBI" id="CHEBI:30616"/>
    </ligand>
</feature>
<dbReference type="RefSeq" id="WP_345550427.1">
    <property type="nucleotide sequence ID" value="NZ_BAABRT010000011.1"/>
</dbReference>
<comment type="caution">
    <text evidence="7">Lacks conserved residue(s) required for the propagation of feature annotation.</text>
</comment>
<keyword evidence="4 7" id="KW-0547">Nucleotide-binding</keyword>
<feature type="active site" description="Nucleophile; for glutaminase activity" evidence="7">
    <location>
        <position position="148"/>
    </location>
</feature>
<feature type="binding site" evidence="7">
    <location>
        <position position="401"/>
    </location>
    <ligand>
        <name>deamido-NAD(+)</name>
        <dbReference type="ChEBI" id="CHEBI:58437"/>
        <note>ligand shared between two neighboring subunits</note>
    </ligand>
</feature>
<dbReference type="InterPro" id="IPR014445">
    <property type="entry name" value="Gln-dep_NAD_synthase"/>
</dbReference>
<keyword evidence="13" id="KW-1185">Reference proteome</keyword>
<evidence type="ECO:0000256" key="6">
    <source>
        <dbReference type="ARBA" id="ARBA00023027"/>
    </source>
</evidence>
<evidence type="ECO:0000256" key="2">
    <source>
        <dbReference type="ARBA" id="ARBA00007145"/>
    </source>
</evidence>
<comment type="catalytic activity">
    <reaction evidence="7 8">
        <text>deamido-NAD(+) + L-glutamine + ATP + H2O = L-glutamate + AMP + diphosphate + NAD(+) + H(+)</text>
        <dbReference type="Rhea" id="RHEA:24384"/>
        <dbReference type="ChEBI" id="CHEBI:15377"/>
        <dbReference type="ChEBI" id="CHEBI:15378"/>
        <dbReference type="ChEBI" id="CHEBI:29985"/>
        <dbReference type="ChEBI" id="CHEBI:30616"/>
        <dbReference type="ChEBI" id="CHEBI:33019"/>
        <dbReference type="ChEBI" id="CHEBI:57540"/>
        <dbReference type="ChEBI" id="CHEBI:58359"/>
        <dbReference type="ChEBI" id="CHEBI:58437"/>
        <dbReference type="ChEBI" id="CHEBI:456215"/>
        <dbReference type="EC" id="6.3.5.1"/>
    </reaction>
</comment>
<feature type="binding site" evidence="7">
    <location>
        <position position="118"/>
    </location>
    <ligand>
        <name>L-glutamine</name>
        <dbReference type="ChEBI" id="CHEBI:58359"/>
    </ligand>
</feature>
<dbReference type="InterPro" id="IPR036526">
    <property type="entry name" value="C-N_Hydrolase_sf"/>
</dbReference>
<accession>A0ABP9WS60</accession>
<dbReference type="Pfam" id="PF02540">
    <property type="entry name" value="NAD_synthase"/>
    <property type="match status" value="1"/>
</dbReference>
<dbReference type="InterPro" id="IPR014729">
    <property type="entry name" value="Rossmann-like_a/b/a_fold"/>
</dbReference>
<organism evidence="12 13">
    <name type="scientific">Microbulbifer aestuariivivens</name>
    <dbReference type="NCBI Taxonomy" id="1908308"/>
    <lineage>
        <taxon>Bacteria</taxon>
        <taxon>Pseudomonadati</taxon>
        <taxon>Pseudomonadota</taxon>
        <taxon>Gammaproteobacteria</taxon>
        <taxon>Cellvibrionales</taxon>
        <taxon>Microbulbiferaceae</taxon>
        <taxon>Microbulbifer</taxon>
    </lineage>
</organism>
<evidence type="ECO:0000256" key="9">
    <source>
        <dbReference type="PROSITE-ProRule" id="PRU10139"/>
    </source>
</evidence>
<evidence type="ECO:0000256" key="10">
    <source>
        <dbReference type="RuleBase" id="RU003811"/>
    </source>
</evidence>
<dbReference type="CDD" id="cd00553">
    <property type="entry name" value="NAD_synthase"/>
    <property type="match status" value="1"/>
</dbReference>
<feature type="binding site" evidence="7">
    <location>
        <position position="372"/>
    </location>
    <ligand>
        <name>deamido-NAD(+)</name>
        <dbReference type="ChEBI" id="CHEBI:58437"/>
        <note>ligand shared between two neighboring subunits</note>
    </ligand>
</feature>
<feature type="domain" description="CN hydrolase" evidence="11">
    <location>
        <begin position="4"/>
        <end position="244"/>
    </location>
</feature>
<evidence type="ECO:0000256" key="7">
    <source>
        <dbReference type="HAMAP-Rule" id="MF_02090"/>
    </source>
</evidence>
<feature type="binding site" evidence="7">
    <location>
        <position position="180"/>
    </location>
    <ligand>
        <name>L-glutamine</name>
        <dbReference type="ChEBI" id="CHEBI:58359"/>
    </ligand>
</feature>
<proteinExistence type="inferred from homology"/>
<comment type="function">
    <text evidence="7">Catalyzes the ATP-dependent amidation of deamido-NAD to form NAD. Uses L-glutamine as a nitrogen source.</text>
</comment>
<feature type="active site" description="Proton acceptor; for glutaminase activity" evidence="7">
    <location>
        <position position="45"/>
    </location>
</feature>
<keyword evidence="3 7" id="KW-0436">Ligase</keyword>
<dbReference type="NCBIfam" id="TIGR00552">
    <property type="entry name" value="nadE"/>
    <property type="match status" value="1"/>
</dbReference>
<dbReference type="CDD" id="cd07570">
    <property type="entry name" value="GAT_Gln-NAD-synth"/>
    <property type="match status" value="1"/>
</dbReference>
<feature type="binding site" evidence="7">
    <location>
        <position position="396"/>
    </location>
    <ligand>
        <name>ATP</name>
        <dbReference type="ChEBI" id="CHEBI:30616"/>
    </ligand>
</feature>
<feature type="active site" description="Proton acceptor" evidence="9">
    <location>
        <position position="45"/>
    </location>
</feature>
<evidence type="ECO:0000256" key="4">
    <source>
        <dbReference type="ARBA" id="ARBA00022741"/>
    </source>
</evidence>
<dbReference type="Proteomes" id="UP001408594">
    <property type="component" value="Unassembled WGS sequence"/>
</dbReference>
<keyword evidence="6 7" id="KW-0520">NAD</keyword>
<dbReference type="PROSITE" id="PS50263">
    <property type="entry name" value="CN_HYDROLASE"/>
    <property type="match status" value="1"/>
</dbReference>
<evidence type="ECO:0000256" key="5">
    <source>
        <dbReference type="ARBA" id="ARBA00022840"/>
    </source>
</evidence>
<comment type="caution">
    <text evidence="12">The sequence shown here is derived from an EMBL/GenBank/DDBJ whole genome shotgun (WGS) entry which is preliminary data.</text>
</comment>
<dbReference type="HAMAP" id="MF_02090">
    <property type="entry name" value="NadE_glutamine_dep"/>
    <property type="match status" value="1"/>
</dbReference>
<dbReference type="InterPro" id="IPR003694">
    <property type="entry name" value="NAD_synthase"/>
</dbReference>
<evidence type="ECO:0000259" key="11">
    <source>
        <dbReference type="PROSITE" id="PS50263"/>
    </source>
</evidence>
<dbReference type="InterPro" id="IPR003010">
    <property type="entry name" value="C-N_Hydrolase"/>
</dbReference>
<dbReference type="SUPFAM" id="SSF56317">
    <property type="entry name" value="Carbon-nitrogen hydrolase"/>
    <property type="match status" value="1"/>
</dbReference>
<comment type="similarity">
    <text evidence="10">Belongs to the NAD synthetase family.</text>
</comment>
<keyword evidence="5 7" id="KW-0067">ATP-binding</keyword>
<evidence type="ECO:0000313" key="13">
    <source>
        <dbReference type="Proteomes" id="UP001408594"/>
    </source>
</evidence>
<feature type="active site" description="For glutaminase activity" evidence="7">
    <location>
        <position position="112"/>
    </location>
</feature>
<evidence type="ECO:0000313" key="12">
    <source>
        <dbReference type="EMBL" id="GAA5525055.1"/>
    </source>
</evidence>
<dbReference type="EMBL" id="BAABRT010000011">
    <property type="protein sequence ID" value="GAA5525055.1"/>
    <property type="molecule type" value="Genomic_DNA"/>
</dbReference>